<feature type="transmembrane region" description="Helical" evidence="1">
    <location>
        <begin position="38"/>
        <end position="59"/>
    </location>
</feature>
<reference evidence="2 3" key="1">
    <citation type="submission" date="2019-09" db="EMBL/GenBank/DDBJ databases">
        <authorList>
            <person name="Cremers G."/>
        </authorList>
    </citation>
    <scope>NUCLEOTIDE SEQUENCE [LARGE SCALE GENOMIC DNA]</scope>
    <source>
        <strain evidence="2">4A</strain>
    </source>
</reference>
<accession>A0A5E6MBR6</accession>
<keyword evidence="1" id="KW-0472">Membrane</keyword>
<evidence type="ECO:0000256" key="1">
    <source>
        <dbReference type="SAM" id="Phobius"/>
    </source>
</evidence>
<feature type="transmembrane region" description="Helical" evidence="1">
    <location>
        <begin position="7"/>
        <end position="26"/>
    </location>
</feature>
<proteinExistence type="predicted"/>
<gene>
    <name evidence="2" type="ORF">MAMT_00518</name>
</gene>
<protein>
    <submittedName>
        <fullName evidence="2">Uncharacterized protein</fullName>
    </submittedName>
</protein>
<keyword evidence="3" id="KW-1185">Reference proteome</keyword>
<dbReference type="EMBL" id="CABFVA020000016">
    <property type="protein sequence ID" value="VVM05220.1"/>
    <property type="molecule type" value="Genomic_DNA"/>
</dbReference>
<keyword evidence="1" id="KW-0812">Transmembrane</keyword>
<sequence length="69" mass="7747">MSLRQFHLVFVTVVTCLFLGLGGWLLKGYYDHQGGLLFWLGGGSFAAALLVIVYGAWFLRKTRRLGLIE</sequence>
<dbReference type="Proteomes" id="UP000334923">
    <property type="component" value="Unassembled WGS sequence"/>
</dbReference>
<evidence type="ECO:0000313" key="2">
    <source>
        <dbReference type="EMBL" id="VVM05220.1"/>
    </source>
</evidence>
<name>A0A5E6MBR6_9BACT</name>
<dbReference type="AlphaFoldDB" id="A0A5E6MBR6"/>
<evidence type="ECO:0000313" key="3">
    <source>
        <dbReference type="Proteomes" id="UP000334923"/>
    </source>
</evidence>
<organism evidence="2 3">
    <name type="scientific">Methylacidimicrobium tartarophylax</name>
    <dbReference type="NCBI Taxonomy" id="1041768"/>
    <lineage>
        <taxon>Bacteria</taxon>
        <taxon>Pseudomonadati</taxon>
        <taxon>Verrucomicrobiota</taxon>
        <taxon>Methylacidimicrobium</taxon>
    </lineage>
</organism>
<keyword evidence="1" id="KW-1133">Transmembrane helix</keyword>